<dbReference type="Proteomes" id="UP001054837">
    <property type="component" value="Unassembled WGS sequence"/>
</dbReference>
<accession>A0AAV4VGM3</accession>
<dbReference type="EMBL" id="BPLQ01013022">
    <property type="protein sequence ID" value="GIY69193.1"/>
    <property type="molecule type" value="Genomic_DNA"/>
</dbReference>
<gene>
    <name evidence="2" type="ORF">CDAR_370781</name>
</gene>
<keyword evidence="3" id="KW-1185">Reference proteome</keyword>
<evidence type="ECO:0000256" key="1">
    <source>
        <dbReference type="SAM" id="MobiDB-lite"/>
    </source>
</evidence>
<organism evidence="2 3">
    <name type="scientific">Caerostris darwini</name>
    <dbReference type="NCBI Taxonomy" id="1538125"/>
    <lineage>
        <taxon>Eukaryota</taxon>
        <taxon>Metazoa</taxon>
        <taxon>Ecdysozoa</taxon>
        <taxon>Arthropoda</taxon>
        <taxon>Chelicerata</taxon>
        <taxon>Arachnida</taxon>
        <taxon>Araneae</taxon>
        <taxon>Araneomorphae</taxon>
        <taxon>Entelegynae</taxon>
        <taxon>Araneoidea</taxon>
        <taxon>Araneidae</taxon>
        <taxon>Caerostris</taxon>
    </lineage>
</organism>
<name>A0AAV4VGM3_9ARAC</name>
<reference evidence="2 3" key="1">
    <citation type="submission" date="2021-06" db="EMBL/GenBank/DDBJ databases">
        <title>Caerostris darwini draft genome.</title>
        <authorList>
            <person name="Kono N."/>
            <person name="Arakawa K."/>
        </authorList>
    </citation>
    <scope>NUCLEOTIDE SEQUENCE [LARGE SCALE GENOMIC DNA]</scope>
</reference>
<sequence length="188" mass="21821">MYNRTEQNLYLFNTRIYWNCFGSRKNRKEVEANTQAKFFRASPTMFETSLTPSASSASGGGGCRINFYSLADIRAAFLPRGMERRWPIPEGSPDTGPEKREPSPEEIELQALHSLRPLLTTRPFSFVIFRGRVPQRFILLWNWGLKMLVNKLTDFRKINDVEKCLCGVRVFWLFAIESWNFIDLPQSA</sequence>
<proteinExistence type="predicted"/>
<dbReference type="AlphaFoldDB" id="A0AAV4VGM3"/>
<feature type="region of interest" description="Disordered" evidence="1">
    <location>
        <begin position="84"/>
        <end position="105"/>
    </location>
</feature>
<comment type="caution">
    <text evidence="2">The sequence shown here is derived from an EMBL/GenBank/DDBJ whole genome shotgun (WGS) entry which is preliminary data.</text>
</comment>
<evidence type="ECO:0000313" key="3">
    <source>
        <dbReference type="Proteomes" id="UP001054837"/>
    </source>
</evidence>
<evidence type="ECO:0000313" key="2">
    <source>
        <dbReference type="EMBL" id="GIY69193.1"/>
    </source>
</evidence>
<protein>
    <submittedName>
        <fullName evidence="2">Uncharacterized protein</fullName>
    </submittedName>
</protein>